<protein>
    <submittedName>
        <fullName evidence="3">Ribosomal protein L7/L12</fullName>
    </submittedName>
</protein>
<keyword evidence="3" id="KW-0687">Ribonucleoprotein</keyword>
<sequence length="94" mass="9895">MTNASWAVIVLAALTVFVLGWIAGRGMNGTRTLSGPTAVRTLNEVGPALRSEIESAIAAGRKIEAIKLLRDATGMGLRESKAAVEAMEQSWAVN</sequence>
<evidence type="ECO:0000259" key="2">
    <source>
        <dbReference type="Pfam" id="PF00542"/>
    </source>
</evidence>
<feature type="domain" description="Large ribosomal subunit protein bL12 C-terminal" evidence="2">
    <location>
        <begin position="59"/>
        <end position="88"/>
    </location>
</feature>
<evidence type="ECO:0000313" key="3">
    <source>
        <dbReference type="EMBL" id="MCJ2179336.1"/>
    </source>
</evidence>
<feature type="transmembrane region" description="Helical" evidence="1">
    <location>
        <begin position="6"/>
        <end position="24"/>
    </location>
</feature>
<dbReference type="InterPro" id="IPR013823">
    <property type="entry name" value="Ribosomal_bL12_C"/>
</dbReference>
<keyword evidence="1" id="KW-0812">Transmembrane</keyword>
<evidence type="ECO:0000313" key="4">
    <source>
        <dbReference type="Proteomes" id="UP001162880"/>
    </source>
</evidence>
<keyword evidence="4" id="KW-1185">Reference proteome</keyword>
<organism evidence="3 4">
    <name type="scientific">Novosphingobium album</name>
    <name type="common">ex Hu et al. 2023</name>
    <dbReference type="NCBI Taxonomy" id="2930093"/>
    <lineage>
        <taxon>Bacteria</taxon>
        <taxon>Pseudomonadati</taxon>
        <taxon>Pseudomonadota</taxon>
        <taxon>Alphaproteobacteria</taxon>
        <taxon>Sphingomonadales</taxon>
        <taxon>Sphingomonadaceae</taxon>
        <taxon>Novosphingobium</taxon>
    </lineage>
</organism>
<dbReference type="EMBL" id="JALHLE010000018">
    <property type="protein sequence ID" value="MCJ2179336.1"/>
    <property type="molecule type" value="Genomic_DNA"/>
</dbReference>
<dbReference type="Pfam" id="PF00542">
    <property type="entry name" value="Ribosomal_L12"/>
    <property type="match status" value="1"/>
</dbReference>
<keyword evidence="1" id="KW-1133">Transmembrane helix</keyword>
<proteinExistence type="predicted"/>
<dbReference type="RefSeq" id="WP_243994207.1">
    <property type="nucleotide sequence ID" value="NZ_JALHLE010000018.1"/>
</dbReference>
<reference evidence="3" key="1">
    <citation type="submission" date="2022-03" db="EMBL/GenBank/DDBJ databases">
        <title>Identification of a novel bacterium isolated from mangrove sediments.</title>
        <authorList>
            <person name="Pan X."/>
        </authorList>
    </citation>
    <scope>NUCLEOTIDE SEQUENCE</scope>
    <source>
        <strain evidence="3">B2580</strain>
    </source>
</reference>
<accession>A0ABT0B2Q5</accession>
<dbReference type="Gene3D" id="3.30.1390.10">
    <property type="match status" value="1"/>
</dbReference>
<dbReference type="GO" id="GO:0005840">
    <property type="term" value="C:ribosome"/>
    <property type="evidence" value="ECO:0007669"/>
    <property type="project" value="UniProtKB-KW"/>
</dbReference>
<keyword evidence="1" id="KW-0472">Membrane</keyword>
<comment type="caution">
    <text evidence="3">The sequence shown here is derived from an EMBL/GenBank/DDBJ whole genome shotgun (WGS) entry which is preliminary data.</text>
</comment>
<evidence type="ECO:0000256" key="1">
    <source>
        <dbReference type="SAM" id="Phobius"/>
    </source>
</evidence>
<keyword evidence="3" id="KW-0689">Ribosomal protein</keyword>
<dbReference type="InterPro" id="IPR014719">
    <property type="entry name" value="Ribosomal_bL12_C/ClpS-like"/>
</dbReference>
<dbReference type="Proteomes" id="UP001162880">
    <property type="component" value="Unassembled WGS sequence"/>
</dbReference>
<name>A0ABT0B2Q5_9SPHN</name>
<gene>
    <name evidence="3" type="ORF">MTR64_12210</name>
</gene>